<dbReference type="InterPro" id="IPR029069">
    <property type="entry name" value="HotDog_dom_sf"/>
</dbReference>
<dbReference type="EMBL" id="CP119899">
    <property type="protein sequence ID" value="WFD28813.1"/>
    <property type="molecule type" value="Genomic_DNA"/>
</dbReference>
<keyword evidence="6" id="KW-1185">Reference proteome</keyword>
<reference evidence="5" key="1">
    <citation type="submission" date="2023-03" db="EMBL/GenBank/DDBJ databases">
        <title>Mating type loci evolution in Malassezia.</title>
        <authorList>
            <person name="Coelho M.A."/>
        </authorList>
    </citation>
    <scope>NUCLEOTIDE SEQUENCE</scope>
    <source>
        <strain evidence="5">CBS 9557</strain>
    </source>
</reference>
<evidence type="ECO:0000259" key="4">
    <source>
        <dbReference type="Pfam" id="PF20789"/>
    </source>
</evidence>
<keyword evidence="2" id="KW-0378">Hydrolase</keyword>
<organism evidence="5 6">
    <name type="scientific">Malassezia nana</name>
    <dbReference type="NCBI Taxonomy" id="180528"/>
    <lineage>
        <taxon>Eukaryota</taxon>
        <taxon>Fungi</taxon>
        <taxon>Dikarya</taxon>
        <taxon>Basidiomycota</taxon>
        <taxon>Ustilaginomycotina</taxon>
        <taxon>Malasseziomycetes</taxon>
        <taxon>Malasseziales</taxon>
        <taxon>Malasseziaceae</taxon>
        <taxon>Malassezia</taxon>
    </lineage>
</organism>
<dbReference type="InterPro" id="IPR042171">
    <property type="entry name" value="Acyl-CoA_hotdog"/>
</dbReference>
<accession>A0AAF0EPS9</accession>
<dbReference type="GO" id="GO:0005782">
    <property type="term" value="C:peroxisomal matrix"/>
    <property type="evidence" value="ECO:0007669"/>
    <property type="project" value="UniProtKB-SubCell"/>
</dbReference>
<dbReference type="PANTHER" id="PTHR11066">
    <property type="entry name" value="ACYL-COA THIOESTERASE"/>
    <property type="match status" value="1"/>
</dbReference>
<evidence type="ECO:0000313" key="5">
    <source>
        <dbReference type="EMBL" id="WFD28813.1"/>
    </source>
</evidence>
<evidence type="ECO:0000256" key="2">
    <source>
        <dbReference type="ARBA" id="ARBA00022801"/>
    </source>
</evidence>
<evidence type="ECO:0000313" key="6">
    <source>
        <dbReference type="Proteomes" id="UP001213623"/>
    </source>
</evidence>
<dbReference type="AlphaFoldDB" id="A0AAF0EPS9"/>
<dbReference type="CDD" id="cd03444">
    <property type="entry name" value="Thioesterase_II_repeat1"/>
    <property type="match status" value="1"/>
</dbReference>
<evidence type="ECO:0000256" key="1">
    <source>
        <dbReference type="ARBA" id="ARBA00006538"/>
    </source>
</evidence>
<feature type="domain" description="Acyl-CoA thioesterase-like C-terminal" evidence="4">
    <location>
        <begin position="265"/>
        <end position="354"/>
    </location>
</feature>
<gene>
    <name evidence="5" type="ORF">MNAN1_003828</name>
</gene>
<feature type="domain" description="Acyl-CoA thioesterase-like N-terminal HotDog" evidence="3">
    <location>
        <begin position="29"/>
        <end position="111"/>
    </location>
</feature>
<dbReference type="Pfam" id="PF20789">
    <property type="entry name" value="4HBT_3C"/>
    <property type="match status" value="1"/>
</dbReference>
<dbReference type="InterPro" id="IPR003703">
    <property type="entry name" value="Acyl_CoA_thio"/>
</dbReference>
<protein>
    <recommendedName>
        <fullName evidence="7">Acyl-CoA thioesterase II</fullName>
    </recommendedName>
</protein>
<dbReference type="Gene3D" id="2.40.160.210">
    <property type="entry name" value="Acyl-CoA thioesterase, double hotdog domain"/>
    <property type="match status" value="1"/>
</dbReference>
<name>A0AAF0EPS9_9BASI</name>
<dbReference type="Pfam" id="PF13622">
    <property type="entry name" value="4HBT_3"/>
    <property type="match status" value="1"/>
</dbReference>
<dbReference type="GO" id="GO:0047617">
    <property type="term" value="F:fatty acyl-CoA hydrolase activity"/>
    <property type="evidence" value="ECO:0007669"/>
    <property type="project" value="InterPro"/>
</dbReference>
<dbReference type="SUPFAM" id="SSF54637">
    <property type="entry name" value="Thioesterase/thiol ester dehydrase-isomerase"/>
    <property type="match status" value="2"/>
</dbReference>
<dbReference type="GO" id="GO:0009062">
    <property type="term" value="P:fatty acid catabolic process"/>
    <property type="evidence" value="ECO:0007669"/>
    <property type="project" value="TreeGrafter"/>
</dbReference>
<dbReference type="GO" id="GO:0006637">
    <property type="term" value="P:acyl-CoA metabolic process"/>
    <property type="evidence" value="ECO:0007669"/>
    <property type="project" value="InterPro"/>
</dbReference>
<evidence type="ECO:0008006" key="7">
    <source>
        <dbReference type="Google" id="ProtNLM"/>
    </source>
</evidence>
<dbReference type="Proteomes" id="UP001213623">
    <property type="component" value="Chromosome 8"/>
</dbReference>
<dbReference type="InterPro" id="IPR049450">
    <property type="entry name" value="ACOT8-like_C"/>
</dbReference>
<comment type="similarity">
    <text evidence="1">Belongs to the C/M/P thioester hydrolase family.</text>
</comment>
<dbReference type="InterPro" id="IPR049449">
    <property type="entry name" value="TesB_ACOT8-like_N"/>
</dbReference>
<sequence>MEANRLLRLVGVRRTDDELVFEGVSCPLGMGNVRPIAYGGFAIATAIIAAGATLPQGAHIVPYSLLGHFLGPASLEMPFVCEVMKIRDTRNFSTRFVLVRQRAKDGQLRNVLSLTLDMIVSPHSTPENLQKYKQRNADPASMASVVRYQSRTPWKIDTPDKLLTMEQHLARRVDAGELDESMVIAQRNFIGLWLELFEVRVVGNSMMDQNMIGLLDVPTSQDSLPFQDRRSFDWMHIREPLPPIDESRGPAVYDALHMLSISPVVAHLATLAFAMDGAIAFAPLSFAKQSLFDAEAASTLEFALRFHTDVLDVNQWLLREIIPVNGGWQRHYGESRVYDTEGNHLATCTQQCVMRPSDPNAVASMQAPKPYGPAPKL</sequence>
<proteinExistence type="inferred from homology"/>
<evidence type="ECO:0000259" key="3">
    <source>
        <dbReference type="Pfam" id="PF13622"/>
    </source>
</evidence>
<dbReference type="PANTHER" id="PTHR11066:SF35">
    <property type="entry name" value="ACYL-COA THIOESTERASE II"/>
    <property type="match status" value="1"/>
</dbReference>